<feature type="transmembrane region" description="Helical" evidence="1">
    <location>
        <begin position="6"/>
        <end position="22"/>
    </location>
</feature>
<keyword evidence="1" id="KW-0472">Membrane</keyword>
<evidence type="ECO:0000256" key="1">
    <source>
        <dbReference type="SAM" id="Phobius"/>
    </source>
</evidence>
<reference evidence="3 6" key="1">
    <citation type="journal article" date="2011" name="Nature">
        <title>The Medicago genome provides insight into the evolution of rhizobial symbioses.</title>
        <authorList>
            <person name="Young N.D."/>
            <person name="Debelle F."/>
            <person name="Oldroyd G.E."/>
            <person name="Geurts R."/>
            <person name="Cannon S.B."/>
            <person name="Udvardi M.K."/>
            <person name="Benedito V.A."/>
            <person name="Mayer K.F."/>
            <person name="Gouzy J."/>
            <person name="Schoof H."/>
            <person name="Van de Peer Y."/>
            <person name="Proost S."/>
            <person name="Cook D.R."/>
            <person name="Meyers B.C."/>
            <person name="Spannagl M."/>
            <person name="Cheung F."/>
            <person name="De Mita S."/>
            <person name="Krishnakumar V."/>
            <person name="Gundlach H."/>
            <person name="Zhou S."/>
            <person name="Mudge J."/>
            <person name="Bharti A.K."/>
            <person name="Murray J.D."/>
            <person name="Naoumkina M.A."/>
            <person name="Rosen B."/>
            <person name="Silverstein K.A."/>
            <person name="Tang H."/>
            <person name="Rombauts S."/>
            <person name="Zhao P.X."/>
            <person name="Zhou P."/>
            <person name="Barbe V."/>
            <person name="Bardou P."/>
            <person name="Bechner M."/>
            <person name="Bellec A."/>
            <person name="Berger A."/>
            <person name="Berges H."/>
            <person name="Bidwell S."/>
            <person name="Bisseling T."/>
            <person name="Choisne N."/>
            <person name="Couloux A."/>
            <person name="Denny R."/>
            <person name="Deshpande S."/>
            <person name="Dai X."/>
            <person name="Doyle J.J."/>
            <person name="Dudez A.M."/>
            <person name="Farmer A.D."/>
            <person name="Fouteau S."/>
            <person name="Franken C."/>
            <person name="Gibelin C."/>
            <person name="Gish J."/>
            <person name="Goldstein S."/>
            <person name="Gonzalez A.J."/>
            <person name="Green P.J."/>
            <person name="Hallab A."/>
            <person name="Hartog M."/>
            <person name="Hua A."/>
            <person name="Humphray S.J."/>
            <person name="Jeong D.H."/>
            <person name="Jing Y."/>
            <person name="Jocker A."/>
            <person name="Kenton S.M."/>
            <person name="Kim D.J."/>
            <person name="Klee K."/>
            <person name="Lai H."/>
            <person name="Lang C."/>
            <person name="Lin S."/>
            <person name="Macmil S.L."/>
            <person name="Magdelenat G."/>
            <person name="Matthews L."/>
            <person name="McCorrison J."/>
            <person name="Monaghan E.L."/>
            <person name="Mun J.H."/>
            <person name="Najar F.Z."/>
            <person name="Nicholson C."/>
            <person name="Noirot C."/>
            <person name="O'Bleness M."/>
            <person name="Paule C.R."/>
            <person name="Poulain J."/>
            <person name="Prion F."/>
            <person name="Qin B."/>
            <person name="Qu C."/>
            <person name="Retzel E.F."/>
            <person name="Riddle C."/>
            <person name="Sallet E."/>
            <person name="Samain S."/>
            <person name="Samson N."/>
            <person name="Sanders I."/>
            <person name="Saurat O."/>
            <person name="Scarpelli C."/>
            <person name="Schiex T."/>
            <person name="Segurens B."/>
            <person name="Severin A.J."/>
            <person name="Sherrier D.J."/>
            <person name="Shi R."/>
            <person name="Sims S."/>
            <person name="Singer S.R."/>
            <person name="Sinharoy S."/>
            <person name="Sterck L."/>
            <person name="Viollet A."/>
            <person name="Wang B.B."/>
            <person name="Wang K."/>
            <person name="Wang M."/>
            <person name="Wang X."/>
            <person name="Warfsmann J."/>
            <person name="Weissenbach J."/>
            <person name="White D.D."/>
            <person name="White J.D."/>
            <person name="Wiley G.B."/>
            <person name="Wincker P."/>
            <person name="Xing Y."/>
            <person name="Yang L."/>
            <person name="Yao Z."/>
            <person name="Ying F."/>
            <person name="Zhai J."/>
            <person name="Zhou L."/>
            <person name="Zuber A."/>
            <person name="Denarie J."/>
            <person name="Dixon R.A."/>
            <person name="May G.D."/>
            <person name="Schwartz D.C."/>
            <person name="Rogers J."/>
            <person name="Quetier F."/>
            <person name="Town C.D."/>
            <person name="Roe B.A."/>
        </authorList>
    </citation>
    <scope>NUCLEOTIDE SEQUENCE [LARGE SCALE GENOMIC DNA]</scope>
    <source>
        <strain evidence="3">A17</strain>
        <strain evidence="5 6">cv. Jemalong A17</strain>
    </source>
</reference>
<keyword evidence="1" id="KW-1133">Transmembrane helix</keyword>
<dbReference type="Pfam" id="PF07127">
    <property type="entry name" value="Nodulin_late"/>
    <property type="match status" value="1"/>
</dbReference>
<dbReference type="InterPro" id="IPR009810">
    <property type="entry name" value="Nodulin_late_dom"/>
</dbReference>
<evidence type="ECO:0000313" key="5">
    <source>
        <dbReference type="EnsemblPlants" id="KEH32802"/>
    </source>
</evidence>
<dbReference type="Proteomes" id="UP000265566">
    <property type="component" value="Chromosome 3"/>
</dbReference>
<keyword evidence="1" id="KW-0812">Transmembrane</keyword>
<sequence length="69" mass="8077">MTKSVNFIYSMVIFISLFMVAMQTQRIYQCIKESDCPQYMCSAGLRANCVDRGVCKCVPVWWRKFHVLT</sequence>
<keyword evidence="6" id="KW-1185">Reference proteome</keyword>
<accession>A0A072UT45</accession>
<protein>
    <submittedName>
        <fullName evidence="3">Nodule Cysteine-Rich (NCR) secreted peptide</fullName>
    </submittedName>
    <submittedName>
        <fullName evidence="4">Putative Late nodulin</fullName>
    </submittedName>
</protein>
<dbReference type="EMBL" id="CM001219">
    <property type="protein sequence ID" value="KEH32802.1"/>
    <property type="molecule type" value="Genomic_DNA"/>
</dbReference>
<dbReference type="EnsemblPlants" id="KEH32802">
    <property type="protein sequence ID" value="KEH32802"/>
    <property type="gene ID" value="MTR_3g006380"/>
</dbReference>
<evidence type="ECO:0000259" key="2">
    <source>
        <dbReference type="Pfam" id="PF07127"/>
    </source>
</evidence>
<dbReference type="Proteomes" id="UP000002051">
    <property type="component" value="Chromosome 3"/>
</dbReference>
<reference evidence="4" key="4">
    <citation type="journal article" date="2018" name="Nat. Plants">
        <title>Whole-genome landscape of Medicago truncatula symbiotic genes.</title>
        <authorList>
            <person name="Pecrix Y."/>
            <person name="Gamas P."/>
            <person name="Carrere S."/>
        </authorList>
    </citation>
    <scope>NUCLEOTIDE SEQUENCE</scope>
    <source>
        <tissue evidence="4">Leaves</tissue>
    </source>
</reference>
<dbReference type="GO" id="GO:0046872">
    <property type="term" value="F:metal ion binding"/>
    <property type="evidence" value="ECO:0007669"/>
    <property type="project" value="InterPro"/>
</dbReference>
<dbReference type="Gramene" id="rna13088">
    <property type="protein sequence ID" value="RHN65267.1"/>
    <property type="gene ID" value="gene13088"/>
</dbReference>
<proteinExistence type="predicted"/>
<dbReference type="HOGENOM" id="CLU_181053_0_4_1"/>
<evidence type="ECO:0000313" key="6">
    <source>
        <dbReference type="Proteomes" id="UP000002051"/>
    </source>
</evidence>
<dbReference type="EMBL" id="PSQE01000003">
    <property type="protein sequence ID" value="RHN65267.1"/>
    <property type="molecule type" value="Genomic_DNA"/>
</dbReference>
<reference evidence="3 6" key="2">
    <citation type="journal article" date="2014" name="BMC Genomics">
        <title>An improved genome release (version Mt4.0) for the model legume Medicago truncatula.</title>
        <authorList>
            <person name="Tang H."/>
            <person name="Krishnakumar V."/>
            <person name="Bidwell S."/>
            <person name="Rosen B."/>
            <person name="Chan A."/>
            <person name="Zhou S."/>
            <person name="Gentzbittel L."/>
            <person name="Childs K.L."/>
            <person name="Yandell M."/>
            <person name="Gundlach H."/>
            <person name="Mayer K.F."/>
            <person name="Schwartz D.C."/>
            <person name="Town C.D."/>
        </authorList>
    </citation>
    <scope>GENOME REANNOTATION</scope>
    <source>
        <strain evidence="3">A17</strain>
        <strain evidence="5 6">cv. Jemalong A17</strain>
    </source>
</reference>
<gene>
    <name evidence="3" type="ordered locus">MTR_3g006380</name>
    <name evidence="4" type="ORF">MtrunA17_Chr3g0078061</name>
</gene>
<name>A0A072UT45_MEDTR</name>
<evidence type="ECO:0000313" key="4">
    <source>
        <dbReference type="EMBL" id="RHN65267.1"/>
    </source>
</evidence>
<feature type="domain" description="Late nodulin" evidence="2">
    <location>
        <begin position="1"/>
        <end position="52"/>
    </location>
</feature>
<evidence type="ECO:0000313" key="3">
    <source>
        <dbReference type="EMBL" id="KEH32802.1"/>
    </source>
</evidence>
<organism evidence="3 6">
    <name type="scientific">Medicago truncatula</name>
    <name type="common">Barrel medic</name>
    <name type="synonym">Medicago tribuloides</name>
    <dbReference type="NCBI Taxonomy" id="3880"/>
    <lineage>
        <taxon>Eukaryota</taxon>
        <taxon>Viridiplantae</taxon>
        <taxon>Streptophyta</taxon>
        <taxon>Embryophyta</taxon>
        <taxon>Tracheophyta</taxon>
        <taxon>Spermatophyta</taxon>
        <taxon>Magnoliopsida</taxon>
        <taxon>eudicotyledons</taxon>
        <taxon>Gunneridae</taxon>
        <taxon>Pentapetalae</taxon>
        <taxon>rosids</taxon>
        <taxon>fabids</taxon>
        <taxon>Fabales</taxon>
        <taxon>Fabaceae</taxon>
        <taxon>Papilionoideae</taxon>
        <taxon>50 kb inversion clade</taxon>
        <taxon>NPAAA clade</taxon>
        <taxon>Hologalegina</taxon>
        <taxon>IRL clade</taxon>
        <taxon>Trifolieae</taxon>
        <taxon>Medicago</taxon>
    </lineage>
</organism>
<dbReference type="AlphaFoldDB" id="A0A072UT45"/>
<reference evidence="5" key="3">
    <citation type="submission" date="2015-04" db="UniProtKB">
        <authorList>
            <consortium name="EnsemblPlants"/>
        </authorList>
    </citation>
    <scope>IDENTIFICATION</scope>
    <source>
        <strain evidence="5">cv. Jemalong A17</strain>
    </source>
</reference>